<organism evidence="1 2">
    <name type="scientific">Ceratitis capitata</name>
    <name type="common">Mediterranean fruit fly</name>
    <name type="synonym">Tephritis capitata</name>
    <dbReference type="NCBI Taxonomy" id="7213"/>
    <lineage>
        <taxon>Eukaryota</taxon>
        <taxon>Metazoa</taxon>
        <taxon>Ecdysozoa</taxon>
        <taxon>Arthropoda</taxon>
        <taxon>Hexapoda</taxon>
        <taxon>Insecta</taxon>
        <taxon>Pterygota</taxon>
        <taxon>Neoptera</taxon>
        <taxon>Endopterygota</taxon>
        <taxon>Diptera</taxon>
        <taxon>Brachycera</taxon>
        <taxon>Muscomorpha</taxon>
        <taxon>Tephritoidea</taxon>
        <taxon>Tephritidae</taxon>
        <taxon>Ceratitis</taxon>
        <taxon>Ceratitis</taxon>
    </lineage>
</organism>
<protein>
    <submittedName>
        <fullName evidence="1">(Mediterranean fruit fly) hypothetical protein</fullName>
    </submittedName>
</protein>
<reference evidence="1" key="1">
    <citation type="submission" date="2020-11" db="EMBL/GenBank/DDBJ databases">
        <authorList>
            <person name="Whitehead M."/>
        </authorList>
    </citation>
    <scope>NUCLEOTIDE SEQUENCE</scope>
    <source>
        <strain evidence="1">EGII</strain>
    </source>
</reference>
<gene>
    <name evidence="1" type="ORF">CCAP1982_LOCUS13896</name>
</gene>
<dbReference type="AlphaFoldDB" id="A0A811V6U1"/>
<dbReference type="EMBL" id="CAJHJT010000034">
    <property type="protein sequence ID" value="CAD7005536.1"/>
    <property type="molecule type" value="Genomic_DNA"/>
</dbReference>
<comment type="caution">
    <text evidence="1">The sequence shown here is derived from an EMBL/GenBank/DDBJ whole genome shotgun (WGS) entry which is preliminary data.</text>
</comment>
<keyword evidence="2" id="KW-1185">Reference proteome</keyword>
<evidence type="ECO:0000313" key="2">
    <source>
        <dbReference type="Proteomes" id="UP000606786"/>
    </source>
</evidence>
<accession>A0A811V6U1</accession>
<dbReference type="Proteomes" id="UP000606786">
    <property type="component" value="Unassembled WGS sequence"/>
</dbReference>
<sequence>MSHAITGKSARSSKEVVGTEDYCHWYEVKIRKIEVFRFTPLLGEYWEVESYCLNVSMFSLYTILKSRTKCLALYALKSFSLSLPANEEVKSENKKKTLKTGKKQISNSLLHYSNAKV</sequence>
<proteinExistence type="predicted"/>
<name>A0A811V6U1_CERCA</name>
<evidence type="ECO:0000313" key="1">
    <source>
        <dbReference type="EMBL" id="CAD7005536.1"/>
    </source>
</evidence>